<feature type="non-terminal residue" evidence="1">
    <location>
        <position position="1"/>
    </location>
</feature>
<reference evidence="1" key="1">
    <citation type="submission" date="2021-02" db="EMBL/GenBank/DDBJ databases">
        <authorList>
            <person name="Dougan E. K."/>
            <person name="Rhodes N."/>
            <person name="Thang M."/>
            <person name="Chan C."/>
        </authorList>
    </citation>
    <scope>NUCLEOTIDE SEQUENCE</scope>
</reference>
<accession>A0A812TUW7</accession>
<dbReference type="AlphaFoldDB" id="A0A812TUW7"/>
<evidence type="ECO:0000313" key="2">
    <source>
        <dbReference type="Proteomes" id="UP000604046"/>
    </source>
</evidence>
<feature type="non-terminal residue" evidence="1">
    <location>
        <position position="68"/>
    </location>
</feature>
<dbReference type="EMBL" id="CAJNDS010002596">
    <property type="protein sequence ID" value="CAE7539086.1"/>
    <property type="molecule type" value="Genomic_DNA"/>
</dbReference>
<keyword evidence="2" id="KW-1185">Reference proteome</keyword>
<dbReference type="Proteomes" id="UP000604046">
    <property type="component" value="Unassembled WGS sequence"/>
</dbReference>
<comment type="caution">
    <text evidence="1">The sequence shown here is derived from an EMBL/GenBank/DDBJ whole genome shotgun (WGS) entry which is preliminary data.</text>
</comment>
<sequence length="68" mass="7342">KSPTLKPKTSASAITTMCLKMMRQTSLSWPLVVLRLTSSPMVLAVATRSARLKGKWGTTMTTSRSNSG</sequence>
<proteinExistence type="predicted"/>
<evidence type="ECO:0000313" key="1">
    <source>
        <dbReference type="EMBL" id="CAE7539086.1"/>
    </source>
</evidence>
<organism evidence="1 2">
    <name type="scientific">Symbiodinium natans</name>
    <dbReference type="NCBI Taxonomy" id="878477"/>
    <lineage>
        <taxon>Eukaryota</taxon>
        <taxon>Sar</taxon>
        <taxon>Alveolata</taxon>
        <taxon>Dinophyceae</taxon>
        <taxon>Suessiales</taxon>
        <taxon>Symbiodiniaceae</taxon>
        <taxon>Symbiodinium</taxon>
    </lineage>
</organism>
<protein>
    <submittedName>
        <fullName evidence="1">Uncharacterized protein</fullName>
    </submittedName>
</protein>
<name>A0A812TUW7_9DINO</name>
<gene>
    <name evidence="1" type="ORF">SNAT2548_LOCUS30223</name>
</gene>